<dbReference type="EC" id="1.14.19.62" evidence="13"/>
<keyword evidence="8 11" id="KW-0408">Iron</keyword>
<evidence type="ECO:0000256" key="9">
    <source>
        <dbReference type="ARBA" id="ARBA00023033"/>
    </source>
</evidence>
<keyword evidence="9" id="KW-0503">Monooxygenase</keyword>
<keyword evidence="4 12" id="KW-0812">Transmembrane</keyword>
<dbReference type="InterPro" id="IPR001128">
    <property type="entry name" value="Cyt_P450"/>
</dbReference>
<dbReference type="InterPro" id="IPR002401">
    <property type="entry name" value="Cyt_P450_E_grp-I"/>
</dbReference>
<evidence type="ECO:0000256" key="8">
    <source>
        <dbReference type="ARBA" id="ARBA00023004"/>
    </source>
</evidence>
<dbReference type="PANTHER" id="PTHR24282">
    <property type="entry name" value="CYTOCHROME P450 FAMILY MEMBER"/>
    <property type="match status" value="1"/>
</dbReference>
<comment type="cofactor">
    <cofactor evidence="11">
        <name>heme</name>
        <dbReference type="ChEBI" id="CHEBI:30413"/>
    </cofactor>
</comment>
<evidence type="ECO:0000256" key="2">
    <source>
        <dbReference type="ARBA" id="ARBA00010617"/>
    </source>
</evidence>
<keyword evidence="5 11" id="KW-0479">Metal-binding</keyword>
<dbReference type="Pfam" id="PF00067">
    <property type="entry name" value="p450"/>
    <property type="match status" value="1"/>
</dbReference>
<organism evidence="13">
    <name type="scientific">Olea europaea</name>
    <name type="common">Common olive</name>
    <dbReference type="NCBI Taxonomy" id="4146"/>
    <lineage>
        <taxon>Eukaryota</taxon>
        <taxon>Viridiplantae</taxon>
        <taxon>Streptophyta</taxon>
        <taxon>Embryophyta</taxon>
        <taxon>Tracheophyta</taxon>
        <taxon>Spermatophyta</taxon>
        <taxon>Magnoliopsida</taxon>
        <taxon>eudicotyledons</taxon>
        <taxon>Gunneridae</taxon>
        <taxon>Pentapetalae</taxon>
        <taxon>asterids</taxon>
        <taxon>lamiids</taxon>
        <taxon>Lamiales</taxon>
        <taxon>Oleaceae</taxon>
        <taxon>Oleeae</taxon>
        <taxon>Olea</taxon>
    </lineage>
</organism>
<feature type="binding site" description="axial binding residue" evidence="11">
    <location>
        <position position="460"/>
    </location>
    <ligand>
        <name>heme</name>
        <dbReference type="ChEBI" id="CHEBI:30413"/>
    </ligand>
    <ligandPart>
        <name>Fe</name>
        <dbReference type="ChEBI" id="CHEBI:18248"/>
    </ligandPart>
</feature>
<dbReference type="GO" id="GO:0005506">
    <property type="term" value="F:iron ion binding"/>
    <property type="evidence" value="ECO:0007669"/>
    <property type="project" value="InterPro"/>
</dbReference>
<dbReference type="AlphaFoldDB" id="A0A384X869"/>
<evidence type="ECO:0000256" key="7">
    <source>
        <dbReference type="ARBA" id="ARBA00023002"/>
    </source>
</evidence>
<evidence type="ECO:0000256" key="1">
    <source>
        <dbReference type="ARBA" id="ARBA00004167"/>
    </source>
</evidence>
<proteinExistence type="evidence at transcript level"/>
<evidence type="ECO:0000256" key="4">
    <source>
        <dbReference type="ARBA" id="ARBA00022692"/>
    </source>
</evidence>
<evidence type="ECO:0000256" key="11">
    <source>
        <dbReference type="PIRSR" id="PIRSR602401-1"/>
    </source>
</evidence>
<evidence type="ECO:0000256" key="3">
    <source>
        <dbReference type="ARBA" id="ARBA00022617"/>
    </source>
</evidence>
<evidence type="ECO:0000256" key="12">
    <source>
        <dbReference type="SAM" id="Phobius"/>
    </source>
</evidence>
<dbReference type="GO" id="GO:0050616">
    <property type="term" value="F:secologanin synthase activity"/>
    <property type="evidence" value="ECO:0007669"/>
    <property type="project" value="UniProtKB-EC"/>
</dbReference>
<evidence type="ECO:0000256" key="10">
    <source>
        <dbReference type="ARBA" id="ARBA00023136"/>
    </source>
</evidence>
<keyword evidence="10 12" id="KW-0472">Membrane</keyword>
<dbReference type="EMBL" id="KX944713">
    <property type="protein sequence ID" value="ATN39846.1"/>
    <property type="molecule type" value="mRNA"/>
</dbReference>
<accession>A0A384X869</accession>
<dbReference type="Gene3D" id="1.10.630.10">
    <property type="entry name" value="Cytochrome P450"/>
    <property type="match status" value="1"/>
</dbReference>
<dbReference type="GO" id="GO:0020037">
    <property type="term" value="F:heme binding"/>
    <property type="evidence" value="ECO:0007669"/>
    <property type="project" value="InterPro"/>
</dbReference>
<evidence type="ECO:0000313" key="13">
    <source>
        <dbReference type="EMBL" id="ATN39846.1"/>
    </source>
</evidence>
<dbReference type="PRINTS" id="PR00385">
    <property type="entry name" value="P450"/>
</dbReference>
<reference evidence="13" key="2">
    <citation type="journal article" date="2018" name="Plant Physiol. Biochem.">
        <title>Expression of hydroxytyrosol and oleuropein biosynthetic genes are correlated with metabolite accumulation during fruit development in olive, Olea europaea, cv. Koroneiki.</title>
        <authorList>
            <person name="Mougiou N."/>
            <person name="Trikka F."/>
            <person name="Trantas E."/>
            <person name="Ververidis F."/>
            <person name="Makris A."/>
            <person name="Argiriou A."/>
            <person name="Vlachonasios K.E."/>
        </authorList>
    </citation>
    <scope>NUCLEOTIDE SEQUENCE</scope>
    <source>
        <tissue evidence="13">Fruit</tissue>
    </source>
</reference>
<comment type="subcellular location">
    <subcellularLocation>
        <location evidence="1">Membrane</location>
        <topology evidence="1">Single-pass membrane protein</topology>
    </subcellularLocation>
</comment>
<dbReference type="InterPro" id="IPR050665">
    <property type="entry name" value="Cytochrome_P450_Monooxygen"/>
</dbReference>
<dbReference type="PANTHER" id="PTHR24282:SF273">
    <property type="entry name" value="CYTOCHROME P450 CYP72A219-LIKE"/>
    <property type="match status" value="1"/>
</dbReference>
<evidence type="ECO:0000256" key="6">
    <source>
        <dbReference type="ARBA" id="ARBA00022989"/>
    </source>
</evidence>
<protein>
    <submittedName>
        <fullName evidence="13">Secologanin synthase</fullName>
        <ecNumber evidence="13">1.14.19.62</ecNumber>
    </submittedName>
</protein>
<gene>
    <name evidence="13" type="primary">SLS</name>
</gene>
<name>A0A384X869_OLEEU</name>
<comment type="similarity">
    <text evidence="2">Belongs to the cytochrome P450 family.</text>
</comment>
<dbReference type="SUPFAM" id="SSF48264">
    <property type="entry name" value="Cytochrome P450"/>
    <property type="match status" value="1"/>
</dbReference>
<dbReference type="GO" id="GO:0016020">
    <property type="term" value="C:membrane"/>
    <property type="evidence" value="ECO:0007669"/>
    <property type="project" value="UniProtKB-SubCell"/>
</dbReference>
<dbReference type="GO" id="GO:0004497">
    <property type="term" value="F:monooxygenase activity"/>
    <property type="evidence" value="ECO:0007669"/>
    <property type="project" value="UniProtKB-KW"/>
</dbReference>
<feature type="transmembrane region" description="Helical" evidence="12">
    <location>
        <begin position="6"/>
        <end position="28"/>
    </location>
</feature>
<reference evidence="13" key="1">
    <citation type="submission" date="2016-10" db="EMBL/GenBank/DDBJ databases">
        <authorList>
            <person name="Cai Z."/>
        </authorList>
    </citation>
    <scope>NUCLEOTIDE SEQUENCE</scope>
    <source>
        <tissue evidence="13">Fruit</tissue>
    </source>
</reference>
<dbReference type="PRINTS" id="PR00463">
    <property type="entry name" value="EP450I"/>
</dbReference>
<dbReference type="InterPro" id="IPR036396">
    <property type="entry name" value="Cyt_P450_sf"/>
</dbReference>
<dbReference type="GO" id="GO:0016705">
    <property type="term" value="F:oxidoreductase activity, acting on paired donors, with incorporation or reduction of molecular oxygen"/>
    <property type="evidence" value="ECO:0007669"/>
    <property type="project" value="InterPro"/>
</dbReference>
<sequence>METLKIAISLLTITIFTVAWKILNWLWLNPRKKERFLRKQGFKGNPYTFRRLLFGDEKEIQKIHAEAWSKPVNIRDEVQTGKRAAPFIFRTYEKYGKKAFVWAGLRPKVFIMEPDHMKTIFFNHSTFQKNFKVTNSVVQELITGIIRFEGEEWSKRRTIMSPKFQLEKLKQMIPLVLKCSDQVIIEWKKLVSNSKDGSYTLDVCHDIEELISGVTSQFLFGIDYAKDKEIFHLITQLSELTKQATKVSNLPGSKFLPTETNRKSKRLTKELHQRLYKLMCERKKAIKEGKVVEDNVFNMLLESEIANNQDEMIGHMKGFVFNSHDTTAFVLVWNLILLCIYSEWQDRAREEVFRVFGNRRPDYEGLSQLKVLPMFMNEVLRLYPPLVELSRFLEEEIKLGEYTLPADIQVIMPTILVHRDPEFWGEDANEFKPERFAEGVLKATNGQAVFFPFAWGPRICIGYNMALLQVKLVLADLLRNFSFEISPTYEHAPRVVFTQQPQYGAPIILRNLN</sequence>
<keyword evidence="3 11" id="KW-0349">Heme</keyword>
<keyword evidence="7 13" id="KW-0560">Oxidoreductase</keyword>
<evidence type="ECO:0000256" key="5">
    <source>
        <dbReference type="ARBA" id="ARBA00022723"/>
    </source>
</evidence>
<keyword evidence="6 12" id="KW-1133">Transmembrane helix</keyword>